<dbReference type="Gene3D" id="1.10.8.720">
    <property type="entry name" value="Region D6 of dynein motor"/>
    <property type="match status" value="1"/>
</dbReference>
<evidence type="ECO:0000259" key="1">
    <source>
        <dbReference type="Pfam" id="PF18198"/>
    </source>
</evidence>
<dbReference type="InterPro" id="IPR042219">
    <property type="entry name" value="AAA_lid_11_sf"/>
</dbReference>
<dbReference type="Proteomes" id="UP000574390">
    <property type="component" value="Unassembled WGS sequence"/>
</dbReference>
<dbReference type="AlphaFoldDB" id="A0A7J6R9X1"/>
<dbReference type="EMBL" id="JABANM010023681">
    <property type="protein sequence ID" value="KAF4717498.1"/>
    <property type="molecule type" value="Genomic_DNA"/>
</dbReference>
<dbReference type="GO" id="GO:0005858">
    <property type="term" value="C:axonemal dynein complex"/>
    <property type="evidence" value="ECO:0007669"/>
    <property type="project" value="TreeGrafter"/>
</dbReference>
<proteinExistence type="predicted"/>
<organism evidence="2 3">
    <name type="scientific">Perkinsus olseni</name>
    <name type="common">Perkinsus atlanticus</name>
    <dbReference type="NCBI Taxonomy" id="32597"/>
    <lineage>
        <taxon>Eukaryota</taxon>
        <taxon>Sar</taxon>
        <taxon>Alveolata</taxon>
        <taxon>Perkinsozoa</taxon>
        <taxon>Perkinsea</taxon>
        <taxon>Perkinsida</taxon>
        <taxon>Perkinsidae</taxon>
        <taxon>Perkinsus</taxon>
    </lineage>
</organism>
<dbReference type="InterPro" id="IPR026983">
    <property type="entry name" value="DHC"/>
</dbReference>
<dbReference type="GO" id="GO:0051959">
    <property type="term" value="F:dynein light intermediate chain binding"/>
    <property type="evidence" value="ECO:0007669"/>
    <property type="project" value="InterPro"/>
</dbReference>
<reference evidence="2 3" key="1">
    <citation type="submission" date="2020-04" db="EMBL/GenBank/DDBJ databases">
        <title>Perkinsus olseni comparative genomics.</title>
        <authorList>
            <person name="Bogema D.R."/>
        </authorList>
    </citation>
    <scope>NUCLEOTIDE SEQUENCE [LARGE SCALE GENOMIC DNA]</scope>
    <source>
        <strain evidence="2">ATCC PRA-205</strain>
    </source>
</reference>
<sequence length="107" mass="12510">MLERKKFGPLGYNMMYPFSIGDLRDSASVLYNYLENASSVKVPWDDLRYIFGEIMYGGHIVDDWDRKLCRTYLEFFMHDELLDETELVPFTDPSKLSFLSPAPSSHE</sequence>
<evidence type="ECO:0000313" key="3">
    <source>
        <dbReference type="Proteomes" id="UP000574390"/>
    </source>
</evidence>
<evidence type="ECO:0000313" key="2">
    <source>
        <dbReference type="EMBL" id="KAF4717498.1"/>
    </source>
</evidence>
<dbReference type="GO" id="GO:0007018">
    <property type="term" value="P:microtubule-based movement"/>
    <property type="evidence" value="ECO:0007669"/>
    <property type="project" value="InterPro"/>
</dbReference>
<protein>
    <recommendedName>
        <fullName evidence="1">Dynein heavy chain AAA lid domain-containing protein</fullName>
    </recommendedName>
</protein>
<feature type="domain" description="Dynein heavy chain AAA lid" evidence="1">
    <location>
        <begin position="2"/>
        <end position="91"/>
    </location>
</feature>
<accession>A0A7J6R9X1</accession>
<comment type="caution">
    <text evidence="2">The sequence shown here is derived from an EMBL/GenBank/DDBJ whole genome shotgun (WGS) entry which is preliminary data.</text>
</comment>
<feature type="non-terminal residue" evidence="2">
    <location>
        <position position="1"/>
    </location>
</feature>
<dbReference type="Pfam" id="PF18198">
    <property type="entry name" value="AAA_lid_11"/>
    <property type="match status" value="1"/>
</dbReference>
<gene>
    <name evidence="2" type="ORF">FOZ62_013013</name>
</gene>
<dbReference type="PANTHER" id="PTHR46532:SF11">
    <property type="entry name" value="DYNEIN AXONEMAL HEAVY CHAIN 12"/>
    <property type="match status" value="1"/>
</dbReference>
<dbReference type="GO" id="GO:0045505">
    <property type="term" value="F:dynein intermediate chain binding"/>
    <property type="evidence" value="ECO:0007669"/>
    <property type="project" value="InterPro"/>
</dbReference>
<name>A0A7J6R9X1_PEROL</name>
<dbReference type="InterPro" id="IPR041658">
    <property type="entry name" value="AAA_lid_11"/>
</dbReference>
<dbReference type="PANTHER" id="PTHR46532">
    <property type="entry name" value="MALE FERTILITY FACTOR KL5"/>
    <property type="match status" value="1"/>
</dbReference>